<evidence type="ECO:0000256" key="1">
    <source>
        <dbReference type="SAM" id="MobiDB-lite"/>
    </source>
</evidence>
<protein>
    <submittedName>
        <fullName evidence="2">Uncharacterized protein</fullName>
    </submittedName>
</protein>
<dbReference type="Proteomes" id="UP001222027">
    <property type="component" value="Unassembled WGS sequence"/>
</dbReference>
<dbReference type="EMBL" id="JAQQAF010000009">
    <property type="protein sequence ID" value="KAJ8458982.1"/>
    <property type="molecule type" value="Genomic_DNA"/>
</dbReference>
<comment type="caution">
    <text evidence="2">The sequence shown here is derived from an EMBL/GenBank/DDBJ whole genome shotgun (WGS) entry which is preliminary data.</text>
</comment>
<keyword evidence="3" id="KW-1185">Reference proteome</keyword>
<reference evidence="2 3" key="1">
    <citation type="submission" date="2022-12" db="EMBL/GenBank/DDBJ databases">
        <title>Chromosome-scale assembly of the Ensete ventricosum genome.</title>
        <authorList>
            <person name="Dussert Y."/>
            <person name="Stocks J."/>
            <person name="Wendawek A."/>
            <person name="Woldeyes F."/>
            <person name="Nichols R.A."/>
            <person name="Borrell J.S."/>
        </authorList>
    </citation>
    <scope>NUCLEOTIDE SEQUENCE [LARGE SCALE GENOMIC DNA]</scope>
    <source>
        <strain evidence="3">cv. Maze</strain>
        <tissue evidence="2">Seeds</tissue>
    </source>
</reference>
<proteinExistence type="predicted"/>
<sequence length="83" mass="9609">MGLQYWRIPNLINLSPETKNDEWGSIMEKRMNGDAGWILPELISVGELKDERAELLGEWNKSINPRTSLPRRKKGKEGNEEFP</sequence>
<gene>
    <name evidence="2" type="ORF">OPV22_031908</name>
</gene>
<dbReference type="AlphaFoldDB" id="A0AAV8PV46"/>
<evidence type="ECO:0000313" key="2">
    <source>
        <dbReference type="EMBL" id="KAJ8458982.1"/>
    </source>
</evidence>
<accession>A0AAV8PV46</accession>
<name>A0AAV8PV46_ENSVE</name>
<feature type="region of interest" description="Disordered" evidence="1">
    <location>
        <begin position="63"/>
        <end position="83"/>
    </location>
</feature>
<organism evidence="2 3">
    <name type="scientific">Ensete ventricosum</name>
    <name type="common">Abyssinian banana</name>
    <name type="synonym">Musa ensete</name>
    <dbReference type="NCBI Taxonomy" id="4639"/>
    <lineage>
        <taxon>Eukaryota</taxon>
        <taxon>Viridiplantae</taxon>
        <taxon>Streptophyta</taxon>
        <taxon>Embryophyta</taxon>
        <taxon>Tracheophyta</taxon>
        <taxon>Spermatophyta</taxon>
        <taxon>Magnoliopsida</taxon>
        <taxon>Liliopsida</taxon>
        <taxon>Zingiberales</taxon>
        <taxon>Musaceae</taxon>
        <taxon>Ensete</taxon>
    </lineage>
</organism>
<evidence type="ECO:0000313" key="3">
    <source>
        <dbReference type="Proteomes" id="UP001222027"/>
    </source>
</evidence>